<accession>A0AAV5ERV6</accession>
<gene>
    <name evidence="2" type="primary">gb12956</name>
    <name evidence="2" type="ORF">PR202_gb12956</name>
</gene>
<proteinExistence type="predicted"/>
<reference evidence="2" key="1">
    <citation type="journal article" date="2018" name="DNA Res.">
        <title>Multiple hybrid de novo genome assembly of finger millet, an orphan allotetraploid crop.</title>
        <authorList>
            <person name="Hatakeyama M."/>
            <person name="Aluri S."/>
            <person name="Balachadran M.T."/>
            <person name="Sivarajan S.R."/>
            <person name="Patrignani A."/>
            <person name="Gruter S."/>
            <person name="Poveda L."/>
            <person name="Shimizu-Inatsugi R."/>
            <person name="Baeten J."/>
            <person name="Francoijs K.J."/>
            <person name="Nataraja K.N."/>
            <person name="Reddy Y.A.N."/>
            <person name="Phadnis S."/>
            <person name="Ravikumar R.L."/>
            <person name="Schlapbach R."/>
            <person name="Sreeman S.M."/>
            <person name="Shimizu K.K."/>
        </authorList>
    </citation>
    <scope>NUCLEOTIDE SEQUENCE</scope>
</reference>
<dbReference type="AlphaFoldDB" id="A0AAV5ERV6"/>
<protein>
    <submittedName>
        <fullName evidence="2">Uncharacterized protein</fullName>
    </submittedName>
</protein>
<name>A0AAV5ERV6_ELECO</name>
<evidence type="ECO:0000313" key="2">
    <source>
        <dbReference type="EMBL" id="GJN25163.1"/>
    </source>
</evidence>
<evidence type="ECO:0000313" key="3">
    <source>
        <dbReference type="Proteomes" id="UP001054889"/>
    </source>
</evidence>
<evidence type="ECO:0000256" key="1">
    <source>
        <dbReference type="SAM" id="MobiDB-lite"/>
    </source>
</evidence>
<feature type="compositionally biased region" description="Low complexity" evidence="1">
    <location>
        <begin position="43"/>
        <end position="52"/>
    </location>
</feature>
<organism evidence="2 3">
    <name type="scientific">Eleusine coracana subsp. coracana</name>
    <dbReference type="NCBI Taxonomy" id="191504"/>
    <lineage>
        <taxon>Eukaryota</taxon>
        <taxon>Viridiplantae</taxon>
        <taxon>Streptophyta</taxon>
        <taxon>Embryophyta</taxon>
        <taxon>Tracheophyta</taxon>
        <taxon>Spermatophyta</taxon>
        <taxon>Magnoliopsida</taxon>
        <taxon>Liliopsida</taxon>
        <taxon>Poales</taxon>
        <taxon>Poaceae</taxon>
        <taxon>PACMAD clade</taxon>
        <taxon>Chloridoideae</taxon>
        <taxon>Cynodonteae</taxon>
        <taxon>Eleusininae</taxon>
        <taxon>Eleusine</taxon>
    </lineage>
</organism>
<comment type="caution">
    <text evidence="2">The sequence shown here is derived from an EMBL/GenBank/DDBJ whole genome shotgun (WGS) entry which is preliminary data.</text>
</comment>
<reference evidence="2" key="2">
    <citation type="submission" date="2021-12" db="EMBL/GenBank/DDBJ databases">
        <title>Resequencing data analysis of finger millet.</title>
        <authorList>
            <person name="Hatakeyama M."/>
            <person name="Aluri S."/>
            <person name="Balachadran M.T."/>
            <person name="Sivarajan S.R."/>
            <person name="Poveda L."/>
            <person name="Shimizu-Inatsugi R."/>
            <person name="Schlapbach R."/>
            <person name="Sreeman S.M."/>
            <person name="Shimizu K.K."/>
        </authorList>
    </citation>
    <scope>NUCLEOTIDE SEQUENCE</scope>
</reference>
<dbReference type="Proteomes" id="UP001054889">
    <property type="component" value="Unassembled WGS sequence"/>
</dbReference>
<sequence>MPCSRSRCATGARVPCDASSCAQRASRARSPLTRACSAATAATTSSATAAGSRPERRCGSATHGTGRSG</sequence>
<feature type="region of interest" description="Disordered" evidence="1">
    <location>
        <begin position="43"/>
        <end position="69"/>
    </location>
</feature>
<dbReference type="EMBL" id="BQKI01000078">
    <property type="protein sequence ID" value="GJN25163.1"/>
    <property type="molecule type" value="Genomic_DNA"/>
</dbReference>
<keyword evidence="3" id="KW-1185">Reference proteome</keyword>